<proteinExistence type="predicted"/>
<keyword evidence="4" id="KW-1185">Reference proteome</keyword>
<dbReference type="RefSeq" id="WP_010264865.1">
    <property type="nucleotide sequence ID" value="NZ_CAEG01000015.1"/>
</dbReference>
<name>A0A1H4ETM3_9BACT</name>
<sequence length="921" mass="102770">MMLRIGILLFWTLGVVSSVSAARAGFPLVRDGRPAPVCYVGGEQVVKTALAIYAADAERVAGEAPARCDAPGNAVVVVGSLSERERLDPLLRAWGVSAKAVEGRWEAFRICEASRNGERALFVVGSDPRGTAYGVLELSRLLGVSPWEWWADVAPRRVRNVTLAPGYDRAEAPSVQYRGIFLNDEDWGLDPWGTRYEGSDVAGELGPKTYSRIFELLLRLRANTLWPAMHASTVAFYKVPGNREAAERYGIVVGTSHCEPMMRNNVGEWDGARYGAYNFVTNRAGVLRYWRERVLEVADDENIFTLGMRGIHDGEMAGAVTLDEQTALTNEVIRAQRQMLSAELHRPVDGIPQTFVPYKEVLDIYDNGVELPEDVTLMWCDDNYGYVTRLSNAAEQARSGGAGVYYHVSYYGKPHDYLWLATSQPALMAAEMRRAWDCGARKIWILNVGDLKPAEYHTELFLDMAWNTDAVAPEKVGEHQLRWLEREFGPDVAPRAALLMREHYRLAAERKPEHMGWSRIQQPGVRGGITPVADTEYGSFSAEAFDRVAAYERLQHEVRQLEAMLPADRRDAWFELVRYPVEGAALMNKKWLYAQHARRYAAEGLVAAGEYVEASRQAYDSICLLTDRYNGEIAGGKWREMMSMSPRSLPVFAAPVFGEMPRVQRAPVLWADGAGKCIGADTTELPCFVRSTANTVAVNLFSASDVRVESLPVWLKAEVRGCMPSHRRIVFRADFSRCRRTEERVCSVLADGRRYVFRVRCADDRKEPGAAMTDGVASVAGSGYVYARGSVAGIDGLGQSGRAVRLAKGCRAEYLLRNDTAGKADIVACFLPQHPAAAKTLRFRLTVDGEDRGLFDIRETFGEEPWKVNVLRNQARRGVRLHLSEGVHRIGVEPVDEAMLLDGIFIDRLHRNPYVLQGFTR</sequence>
<keyword evidence="1 3" id="KW-0378">Hydrolase</keyword>
<reference evidence="3 4" key="1">
    <citation type="submission" date="2016-10" db="EMBL/GenBank/DDBJ databases">
        <authorList>
            <person name="de Groot N.N."/>
        </authorList>
    </citation>
    <scope>NUCLEOTIDE SEQUENCE [LARGE SCALE GENOMIC DNA]</scope>
    <source>
        <strain evidence="3 4">DSM 25383</strain>
    </source>
</reference>
<dbReference type="Gene3D" id="3.20.20.520">
    <property type="entry name" value="Glycosyl hydrolase family 115"/>
    <property type="match status" value="1"/>
</dbReference>
<dbReference type="Gene3D" id="2.60.120.1620">
    <property type="match status" value="1"/>
</dbReference>
<evidence type="ECO:0000256" key="1">
    <source>
        <dbReference type="ARBA" id="ARBA00022801"/>
    </source>
</evidence>
<dbReference type="InterPro" id="IPR041437">
    <property type="entry name" value="GH115_C"/>
</dbReference>
<protein>
    <submittedName>
        <fullName evidence="3">Glycosyl hydrolase family 115</fullName>
    </submittedName>
</protein>
<dbReference type="Pfam" id="PF17829">
    <property type="entry name" value="GH115_C"/>
    <property type="match status" value="1"/>
</dbReference>
<dbReference type="InterPro" id="IPR029018">
    <property type="entry name" value="Hex-like_dom2"/>
</dbReference>
<dbReference type="OrthoDB" id="8727830at2"/>
<dbReference type="Pfam" id="PF15979">
    <property type="entry name" value="Glyco_hydro_115"/>
    <property type="match status" value="1"/>
</dbReference>
<dbReference type="STRING" id="1033731.SAMN05444145_10878"/>
<dbReference type="InterPro" id="IPR031924">
    <property type="entry name" value="GH115"/>
</dbReference>
<dbReference type="AlphaFoldDB" id="A0A1H4ETM3"/>
<dbReference type="GO" id="GO:0005975">
    <property type="term" value="P:carbohydrate metabolic process"/>
    <property type="evidence" value="ECO:0007669"/>
    <property type="project" value="UniProtKB-ARBA"/>
</dbReference>
<dbReference type="SUPFAM" id="SSF55545">
    <property type="entry name" value="beta-N-acetylhexosaminidase-like domain"/>
    <property type="match status" value="1"/>
</dbReference>
<dbReference type="Gene3D" id="1.20.58.2150">
    <property type="match status" value="1"/>
</dbReference>
<gene>
    <name evidence="3" type="ORF">SAMN05444145_10878</name>
</gene>
<dbReference type="EMBL" id="FNRI01000008">
    <property type="protein sequence ID" value="SEA88385.1"/>
    <property type="molecule type" value="Genomic_DNA"/>
</dbReference>
<evidence type="ECO:0000313" key="4">
    <source>
        <dbReference type="Proteomes" id="UP000183253"/>
    </source>
</evidence>
<organism evidence="3 4">
    <name type="scientific">Alistipes timonensis JC136</name>
    <dbReference type="NCBI Taxonomy" id="1033731"/>
    <lineage>
        <taxon>Bacteria</taxon>
        <taxon>Pseudomonadati</taxon>
        <taxon>Bacteroidota</taxon>
        <taxon>Bacteroidia</taxon>
        <taxon>Bacteroidales</taxon>
        <taxon>Rikenellaceae</taxon>
        <taxon>Alistipes</taxon>
    </lineage>
</organism>
<dbReference type="GO" id="GO:0016787">
    <property type="term" value="F:hydrolase activity"/>
    <property type="evidence" value="ECO:0007669"/>
    <property type="project" value="UniProtKB-KW"/>
</dbReference>
<feature type="domain" description="Gylcosyl hydrolase 115 C-terminal" evidence="2">
    <location>
        <begin position="808"/>
        <end position="908"/>
    </location>
</feature>
<dbReference type="Gene3D" id="3.30.379.10">
    <property type="entry name" value="Chitobiase/beta-hexosaminidase domain 2-like"/>
    <property type="match status" value="1"/>
</dbReference>
<evidence type="ECO:0000259" key="2">
    <source>
        <dbReference type="Pfam" id="PF17829"/>
    </source>
</evidence>
<dbReference type="Proteomes" id="UP000183253">
    <property type="component" value="Unassembled WGS sequence"/>
</dbReference>
<accession>A0A1H4ETM3</accession>
<dbReference type="PANTHER" id="PTHR37842:SF2">
    <property type="entry name" value="GYLCOSYL HYDROLASE 115 C-TERMINAL DOMAIN-CONTAINING PROTEIN"/>
    <property type="match status" value="1"/>
</dbReference>
<evidence type="ECO:0000313" key="3">
    <source>
        <dbReference type="EMBL" id="SEA88385.1"/>
    </source>
</evidence>
<dbReference type="PANTHER" id="PTHR37842">
    <property type="match status" value="1"/>
</dbReference>
<dbReference type="InterPro" id="IPR042301">
    <property type="entry name" value="GH115_sf"/>
</dbReference>